<protein>
    <recommendedName>
        <fullName evidence="3">DNA alkylation repair protein</fullName>
    </recommendedName>
</protein>
<dbReference type="PANTHER" id="PTHR34070:SF1">
    <property type="entry name" value="DNA ALKYLATION REPAIR PROTEIN"/>
    <property type="match status" value="1"/>
</dbReference>
<keyword evidence="2" id="KW-1185">Reference proteome</keyword>
<dbReference type="CDD" id="cd07064">
    <property type="entry name" value="AlkD_like_1"/>
    <property type="match status" value="1"/>
</dbReference>
<organism evidence="1 2">
    <name type="scientific">Zoogloea oryzae</name>
    <dbReference type="NCBI Taxonomy" id="310767"/>
    <lineage>
        <taxon>Bacteria</taxon>
        <taxon>Pseudomonadati</taxon>
        <taxon>Pseudomonadota</taxon>
        <taxon>Betaproteobacteria</taxon>
        <taxon>Rhodocyclales</taxon>
        <taxon>Zoogloeaceae</taxon>
        <taxon>Zoogloea</taxon>
    </lineage>
</organism>
<evidence type="ECO:0000313" key="2">
    <source>
        <dbReference type="Proteomes" id="UP001157167"/>
    </source>
</evidence>
<dbReference type="PANTHER" id="PTHR34070">
    <property type="entry name" value="ARMADILLO-TYPE FOLD"/>
    <property type="match status" value="1"/>
</dbReference>
<reference evidence="2" key="1">
    <citation type="journal article" date="2019" name="Int. J. Syst. Evol. Microbiol.">
        <title>The Global Catalogue of Microorganisms (GCM) 10K type strain sequencing project: providing services to taxonomists for standard genome sequencing and annotation.</title>
        <authorList>
            <consortium name="The Broad Institute Genomics Platform"/>
            <consortium name="The Broad Institute Genome Sequencing Center for Infectious Disease"/>
            <person name="Wu L."/>
            <person name="Ma J."/>
        </authorList>
    </citation>
    <scope>NUCLEOTIDE SEQUENCE [LARGE SCALE GENOMIC DNA]</scope>
    <source>
        <strain evidence="2">NBRC 102407</strain>
    </source>
</reference>
<sequence>MHPVAQSIVTALAAHADPARAEGMVAYMRGQFAFFGIQTPVRRALTRPFIREARPADELFAIAADLWAQSERECQYVGSDLLARQWRALGAADVPALIELARGKAWWDTVDVLAGVVGDVLRPLPAEAARQMDAAVVHPDKWVRRIAMLHQLGWRGDTDVTRLFGYALRLAPETDFFIRKAIGWALRDYARHDPAAVGDFLARHATKLSPLTRREAGKHLPPG</sequence>
<accession>A0ABQ6FEH6</accession>
<dbReference type="Gene3D" id="1.20.1660.10">
    <property type="entry name" value="Hypothetical protein (EF3068)"/>
    <property type="match status" value="1"/>
</dbReference>
<dbReference type="EMBL" id="BSPX01000044">
    <property type="protein sequence ID" value="GLT23321.1"/>
    <property type="molecule type" value="Genomic_DNA"/>
</dbReference>
<evidence type="ECO:0008006" key="3">
    <source>
        <dbReference type="Google" id="ProtNLM"/>
    </source>
</evidence>
<dbReference type="InterPro" id="IPR016024">
    <property type="entry name" value="ARM-type_fold"/>
</dbReference>
<dbReference type="InterPro" id="IPR014825">
    <property type="entry name" value="DNA_alkylation"/>
</dbReference>
<dbReference type="Proteomes" id="UP001157167">
    <property type="component" value="Unassembled WGS sequence"/>
</dbReference>
<proteinExistence type="predicted"/>
<comment type="caution">
    <text evidence="1">The sequence shown here is derived from an EMBL/GenBank/DDBJ whole genome shotgun (WGS) entry which is preliminary data.</text>
</comment>
<dbReference type="Gene3D" id="1.25.40.290">
    <property type="entry name" value="ARM repeat domains"/>
    <property type="match status" value="1"/>
</dbReference>
<evidence type="ECO:0000313" key="1">
    <source>
        <dbReference type="EMBL" id="GLT23321.1"/>
    </source>
</evidence>
<name>A0ABQ6FEH6_9RHOO</name>
<gene>
    <name evidence="1" type="ORF">GCM10007933_27860</name>
</gene>
<dbReference type="SUPFAM" id="SSF48371">
    <property type="entry name" value="ARM repeat"/>
    <property type="match status" value="1"/>
</dbReference>
<dbReference type="Pfam" id="PF08713">
    <property type="entry name" value="DNA_alkylation"/>
    <property type="match status" value="1"/>
</dbReference>
<dbReference type="RefSeq" id="WP_284188529.1">
    <property type="nucleotide sequence ID" value="NZ_BSPX01000044.1"/>
</dbReference>